<comment type="caution">
    <text evidence="2">The sequence shown here is derived from an EMBL/GenBank/DDBJ whole genome shotgun (WGS) entry which is preliminary data.</text>
</comment>
<keyword evidence="1" id="KW-1133">Transmembrane helix</keyword>
<sequence length="77" mass="8811">MWVQIAYYVAVLVASYFISVAVARKNQGSNAKPETADNWEFPQAQEGTAQCIFFGDCWTQDWFVLAYGNYRYAAIKK</sequence>
<protein>
    <submittedName>
        <fullName evidence="2">Uncharacterized protein</fullName>
    </submittedName>
</protein>
<gene>
    <name evidence="2" type="ORF">BZK42_18640</name>
</gene>
<keyword evidence="1" id="KW-0812">Transmembrane</keyword>
<name>A0A1V8NVY9_CITBR</name>
<keyword evidence="1" id="KW-0472">Membrane</keyword>
<feature type="transmembrane region" description="Helical" evidence="1">
    <location>
        <begin position="6"/>
        <end position="23"/>
    </location>
</feature>
<reference evidence="2 3" key="1">
    <citation type="submission" date="2017-03" db="EMBL/GenBank/DDBJ databases">
        <authorList>
            <person name="Afonso C.L."/>
            <person name="Miller P.J."/>
            <person name="Scott M.A."/>
            <person name="Spackman E."/>
            <person name="Goraichik I."/>
            <person name="Dimitrov K.M."/>
            <person name="Suarez D.L."/>
            <person name="Swayne D.E."/>
        </authorList>
    </citation>
    <scope>NUCLEOTIDE SEQUENCE [LARGE SCALE GENOMIC DNA]</scope>
    <source>
        <strain evidence="2 3">ATCC 51113</strain>
    </source>
</reference>
<dbReference type="EMBL" id="NAEW01000009">
    <property type="protein sequence ID" value="OQM40579.1"/>
    <property type="molecule type" value="Genomic_DNA"/>
</dbReference>
<organism evidence="2 3">
    <name type="scientific">Citrobacter braakii</name>
    <dbReference type="NCBI Taxonomy" id="57706"/>
    <lineage>
        <taxon>Bacteria</taxon>
        <taxon>Pseudomonadati</taxon>
        <taxon>Pseudomonadota</taxon>
        <taxon>Gammaproteobacteria</taxon>
        <taxon>Enterobacterales</taxon>
        <taxon>Enterobacteriaceae</taxon>
        <taxon>Citrobacter</taxon>
        <taxon>Citrobacter freundii complex</taxon>
    </lineage>
</organism>
<accession>A0A1V8NVY9</accession>
<dbReference type="Proteomes" id="UP000192573">
    <property type="component" value="Unassembled WGS sequence"/>
</dbReference>
<proteinExistence type="predicted"/>
<evidence type="ECO:0000313" key="3">
    <source>
        <dbReference type="Proteomes" id="UP000192573"/>
    </source>
</evidence>
<evidence type="ECO:0000256" key="1">
    <source>
        <dbReference type="SAM" id="Phobius"/>
    </source>
</evidence>
<dbReference type="AlphaFoldDB" id="A0A1V8NVY9"/>
<evidence type="ECO:0000313" key="2">
    <source>
        <dbReference type="EMBL" id="OQM40579.1"/>
    </source>
</evidence>
<dbReference type="RefSeq" id="WP_080859772.1">
    <property type="nucleotide sequence ID" value="NZ_CP077405.1"/>
</dbReference>